<feature type="region of interest" description="Disordered" evidence="1">
    <location>
        <begin position="276"/>
        <end position="323"/>
    </location>
</feature>
<feature type="region of interest" description="Disordered" evidence="1">
    <location>
        <begin position="185"/>
        <end position="231"/>
    </location>
</feature>
<gene>
    <name evidence="3" type="ORF">WJX84_009221</name>
</gene>
<accession>A0AAW1TBW4</accession>
<evidence type="ECO:0000256" key="2">
    <source>
        <dbReference type="SAM" id="SignalP"/>
    </source>
</evidence>
<dbReference type="Proteomes" id="UP001485043">
    <property type="component" value="Unassembled WGS sequence"/>
</dbReference>
<feature type="compositionally biased region" description="Polar residues" evidence="1">
    <location>
        <begin position="201"/>
        <end position="211"/>
    </location>
</feature>
<proteinExistence type="predicted"/>
<evidence type="ECO:0000313" key="3">
    <source>
        <dbReference type="EMBL" id="KAK9866255.1"/>
    </source>
</evidence>
<reference evidence="3 4" key="1">
    <citation type="journal article" date="2024" name="Nat. Commun.">
        <title>Phylogenomics reveals the evolutionary origins of lichenization in chlorophyte algae.</title>
        <authorList>
            <person name="Puginier C."/>
            <person name="Libourel C."/>
            <person name="Otte J."/>
            <person name="Skaloud P."/>
            <person name="Haon M."/>
            <person name="Grisel S."/>
            <person name="Petersen M."/>
            <person name="Berrin J.G."/>
            <person name="Delaux P.M."/>
            <person name="Dal Grande F."/>
            <person name="Keller J."/>
        </authorList>
    </citation>
    <scope>NUCLEOTIDE SEQUENCE [LARGE SCALE GENOMIC DNA]</scope>
    <source>
        <strain evidence="3 4">SAG 2523</strain>
    </source>
</reference>
<feature type="compositionally biased region" description="Polar residues" evidence="1">
    <location>
        <begin position="294"/>
        <end position="307"/>
    </location>
</feature>
<name>A0AAW1TBW4_9CHLO</name>
<feature type="region of interest" description="Disordered" evidence="1">
    <location>
        <begin position="116"/>
        <end position="145"/>
    </location>
</feature>
<dbReference type="EMBL" id="JALJOV010000176">
    <property type="protein sequence ID" value="KAK9866255.1"/>
    <property type="molecule type" value="Genomic_DNA"/>
</dbReference>
<feature type="compositionally biased region" description="Pro residues" evidence="1">
    <location>
        <begin position="121"/>
        <end position="137"/>
    </location>
</feature>
<evidence type="ECO:0000313" key="4">
    <source>
        <dbReference type="Proteomes" id="UP001485043"/>
    </source>
</evidence>
<dbReference type="InterPro" id="IPR011042">
    <property type="entry name" value="6-blade_b-propeller_TolB-like"/>
</dbReference>
<feature type="compositionally biased region" description="Polar residues" evidence="1">
    <location>
        <begin position="220"/>
        <end position="231"/>
    </location>
</feature>
<dbReference type="Gene3D" id="2.120.10.30">
    <property type="entry name" value="TolB, C-terminal domain"/>
    <property type="match status" value="1"/>
</dbReference>
<feature type="compositionally biased region" description="Low complexity" evidence="1">
    <location>
        <begin position="308"/>
        <end position="320"/>
    </location>
</feature>
<protein>
    <submittedName>
        <fullName evidence="3">Uncharacterized protein</fullName>
    </submittedName>
</protein>
<keyword evidence="4" id="KW-1185">Reference proteome</keyword>
<sequence length="335" mass="35340">MLLRGLKWLVTPWLLSDSGAAQANKALPEGKWEEFAGQCGQSGQLIIVDSMNACIRSIDLESGMVSTLAGECGVKGAEDGPADEARFSTGITSAWCTPEGPIAIADASVRWIGAAGSFPVTPMPRPQPDPHPQPGPSKPSDQPTGAASWWGVVLWVLLGSIAGAGATAGWRTDCSAGHLRDLLSSRGSLSGPSHHQETRNNPRPTTPSWLQSVAPDSEASHQQSQSNSEMDLISLSSEAEAMNQSKPSETVPASKWYGFEDDLKTDHFLGYMGAEDGSAADPSMDKPAEGVSPMQRQGCSKRPTSGNLPSIDDLLSLGDSSSDHVNSMAKDLIQF</sequence>
<evidence type="ECO:0000256" key="1">
    <source>
        <dbReference type="SAM" id="MobiDB-lite"/>
    </source>
</evidence>
<dbReference type="AlphaFoldDB" id="A0AAW1TBW4"/>
<feature type="signal peptide" evidence="2">
    <location>
        <begin position="1"/>
        <end position="23"/>
    </location>
</feature>
<feature type="chain" id="PRO_5043553543" evidence="2">
    <location>
        <begin position="24"/>
        <end position="335"/>
    </location>
</feature>
<keyword evidence="2" id="KW-0732">Signal</keyword>
<organism evidence="3 4">
    <name type="scientific">Apatococcus fuscideae</name>
    <dbReference type="NCBI Taxonomy" id="2026836"/>
    <lineage>
        <taxon>Eukaryota</taxon>
        <taxon>Viridiplantae</taxon>
        <taxon>Chlorophyta</taxon>
        <taxon>core chlorophytes</taxon>
        <taxon>Trebouxiophyceae</taxon>
        <taxon>Chlorellales</taxon>
        <taxon>Chlorellaceae</taxon>
        <taxon>Apatococcus</taxon>
    </lineage>
</organism>
<comment type="caution">
    <text evidence="3">The sequence shown here is derived from an EMBL/GenBank/DDBJ whole genome shotgun (WGS) entry which is preliminary data.</text>
</comment>